<dbReference type="Proteomes" id="UP000777438">
    <property type="component" value="Unassembled WGS sequence"/>
</dbReference>
<evidence type="ECO:0000313" key="4">
    <source>
        <dbReference type="Proteomes" id="UP000777438"/>
    </source>
</evidence>
<evidence type="ECO:0000259" key="2">
    <source>
        <dbReference type="Pfam" id="PF20248"/>
    </source>
</evidence>
<sequence>MIREWTGITQTRTTPGSSESTRKVPTPVNITQTSLDVGLRDLIFVSMSWLVYLIGAETFYRDGNEIKFGVPPNKDVFAEFVIDRVPDQFQEVMEPVEVTASTTPIHFAAPAGLPLPLLQFPVSGSAFSSESSLREAFKCVGEPIHKQDDPEIISTLHVLFGDKSLLVATLKKLPESILQAVFGGLRIDLGKSKAIVAYDYRFRILGASEGVVVPDIAAAIGLDDVSSKMIDAVPGCTVFLILSIPFFDIIPGSLHLADTWLRVERFRGEGVRAKGEAVFWIPKLEKEAKVSLGLPTMEEPGYITLSAPGGFTLADAFEMFGLGDLSHVPVPNEIGMVQMTYCDAKFVKPSKLLGKIEVSLFTAKFYKPMLKIGRMEVKGVEFSLSWQRGRGTEDGGRVSKSTVSFELSGQLQNLKSLMRVTYGGEKRELSASISPIKTFPMKVVDVLSALVPGVDSALHSTFVGLSMKVVPISLDLTTAYPSAFKMEFGDDSELALPSATDNTTFSLKSLRLEYVRSVNKFDLFATVDVAGTGIAISLSTLTNATSGERQVNVGIALQEKDPGLKALLAKFGIQLDQVSIPAPEECPEFNLGLSEIEGKFIDKEKFGLKLAELKFQVESTEALKAVEDWDISVDKLFLEVEYNNANTRKPFSAVVLSKLTIAKAAEVTIAYINTKDGDEFQVQMLAMKGSAPEVKVGSILQWLLGDSVEESLPSFISEAVIDLDETKFNLSLSRRKASGKSALSLLVYWANNDVSTEEVNNLKTLVTFKKQKLLLSGKAMKDVGLDYVAKVKFTASETIGPLDGYLINFTMIVNLPQGESIQLSNWKKIGIEIDLDGLSLGMTGSNLNVTGFLQRIKLKSDDMAIEGFEGGIGTSQGNEFVSLMVFTMLQGPILTTPYVEIRGISDGFGIGSQLLLPPVTEINTFPLLMGPSSDPLVAFDKLRGTGSRRQYITETNGANWVAAGILATACELIDISAVLTHLPLRVCVADSFALQFRPSIGK</sequence>
<feature type="compositionally biased region" description="Polar residues" evidence="1">
    <location>
        <begin position="7"/>
        <end position="19"/>
    </location>
</feature>
<reference evidence="3 4" key="1">
    <citation type="journal article" date="2021" name="Nat. Commun.">
        <title>Genetic determinants of endophytism in the Arabidopsis root mycobiome.</title>
        <authorList>
            <person name="Mesny F."/>
            <person name="Miyauchi S."/>
            <person name="Thiergart T."/>
            <person name="Pickel B."/>
            <person name="Atanasova L."/>
            <person name="Karlsson M."/>
            <person name="Huettel B."/>
            <person name="Barry K.W."/>
            <person name="Haridas S."/>
            <person name="Chen C."/>
            <person name="Bauer D."/>
            <person name="Andreopoulos W."/>
            <person name="Pangilinan J."/>
            <person name="LaButti K."/>
            <person name="Riley R."/>
            <person name="Lipzen A."/>
            <person name="Clum A."/>
            <person name="Drula E."/>
            <person name="Henrissat B."/>
            <person name="Kohler A."/>
            <person name="Grigoriev I.V."/>
            <person name="Martin F.M."/>
            <person name="Hacquard S."/>
        </authorList>
    </citation>
    <scope>NUCLEOTIDE SEQUENCE [LARGE SCALE GENOMIC DNA]</scope>
    <source>
        <strain evidence="3 4">MPI-CAGE-CH-0241</strain>
    </source>
</reference>
<feature type="domain" description="DUF6603" evidence="2">
    <location>
        <begin position="781"/>
        <end position="980"/>
    </location>
</feature>
<dbReference type="OrthoDB" id="5096628at2759"/>
<feature type="region of interest" description="Disordered" evidence="1">
    <location>
        <begin position="1"/>
        <end position="25"/>
    </location>
</feature>
<keyword evidence="4" id="KW-1185">Reference proteome</keyword>
<organism evidence="3 4">
    <name type="scientific">Thelonectria olida</name>
    <dbReference type="NCBI Taxonomy" id="1576542"/>
    <lineage>
        <taxon>Eukaryota</taxon>
        <taxon>Fungi</taxon>
        <taxon>Dikarya</taxon>
        <taxon>Ascomycota</taxon>
        <taxon>Pezizomycotina</taxon>
        <taxon>Sordariomycetes</taxon>
        <taxon>Hypocreomycetidae</taxon>
        <taxon>Hypocreales</taxon>
        <taxon>Nectriaceae</taxon>
        <taxon>Thelonectria</taxon>
    </lineage>
</organism>
<dbReference type="Pfam" id="PF20248">
    <property type="entry name" value="DUF6603"/>
    <property type="match status" value="1"/>
</dbReference>
<dbReference type="InterPro" id="IPR046538">
    <property type="entry name" value="DUF6603"/>
</dbReference>
<proteinExistence type="predicted"/>
<comment type="caution">
    <text evidence="3">The sequence shown here is derived from an EMBL/GenBank/DDBJ whole genome shotgun (WGS) entry which is preliminary data.</text>
</comment>
<evidence type="ECO:0000313" key="3">
    <source>
        <dbReference type="EMBL" id="KAH6880830.1"/>
    </source>
</evidence>
<accession>A0A9P8VYS0</accession>
<evidence type="ECO:0000256" key="1">
    <source>
        <dbReference type="SAM" id="MobiDB-lite"/>
    </source>
</evidence>
<gene>
    <name evidence="3" type="ORF">B0T10DRAFT_463896</name>
</gene>
<dbReference type="EMBL" id="JAGPYM010000025">
    <property type="protein sequence ID" value="KAH6880830.1"/>
    <property type="molecule type" value="Genomic_DNA"/>
</dbReference>
<name>A0A9P8VYS0_9HYPO</name>
<protein>
    <recommendedName>
        <fullName evidence="2">DUF6603 domain-containing protein</fullName>
    </recommendedName>
</protein>
<dbReference type="AlphaFoldDB" id="A0A9P8VYS0"/>